<dbReference type="EMBL" id="HF545617">
    <property type="protein sequence ID" value="CCO06157.1"/>
    <property type="molecule type" value="Genomic_DNA"/>
</dbReference>
<sequence length="278" mass="31376">MSETVSGEELEKINGYAREPLTEDKVFVFRVALCDNDIDRDGEKFSSGALEKLAELFKGRTGIFDHDPKSSKQTARIFDTWVETLPEKTTTDGEVYRRLMAKAYMVRTASNGDLISEIQGGIKKEVSVSCTMGKKLCSVCGADMYKGGCDHEKGGEYGGKLCYHILDEPLDAYEWSFVAVPAQVNAGVTKRFALREKQESTDKSYELALAREAFEKDVLRLSYFCKPFMSAKRVKELAELMTVTELIDFRGRLEKQAAENEEVYKAERESFITGDYKM</sequence>
<keyword evidence="5" id="KW-1185">Reference proteome</keyword>
<evidence type="ECO:0000313" key="3">
    <source>
        <dbReference type="EMBL" id="MDB8743446.1"/>
    </source>
</evidence>
<dbReference type="AlphaFoldDB" id="A0AAP3QY02"/>
<reference evidence="1 5" key="1">
    <citation type="journal article" date="2014" name="Int. J. Syst. Evol. Microbiol.">
        <title>Complete genome of a new Firmicutes species belonging to the dominant human colonic microbiota ('Ruminococcus bicirculans') reveals two chromosomes and a selective capacity to utilize plant glucans.</title>
        <authorList>
            <consortium name="NISC Comparative Sequencing Program"/>
            <person name="Wegmann U."/>
            <person name="Louis P."/>
            <person name="Goesmann A."/>
            <person name="Henrissat B."/>
            <person name="Duncan S.H."/>
            <person name="Flint H.J."/>
        </authorList>
    </citation>
    <scope>NUCLEOTIDE SEQUENCE [LARGE SCALE GENOMIC DNA]</scope>
    <source>
        <strain evidence="1 5">80/3</strain>
    </source>
</reference>
<evidence type="ECO:0000313" key="6">
    <source>
        <dbReference type="Proteomes" id="UP001211015"/>
    </source>
</evidence>
<evidence type="ECO:0000313" key="4">
    <source>
        <dbReference type="EMBL" id="MDB8750263.1"/>
    </source>
</evidence>
<proteinExistence type="predicted"/>
<reference evidence="2" key="2">
    <citation type="submission" date="2022-06" db="EMBL/GenBank/DDBJ databases">
        <title>Isolation of gut microbiota from human fecal samples.</title>
        <authorList>
            <person name="Pamer E.G."/>
            <person name="Barat B."/>
            <person name="Waligurski E."/>
            <person name="Medina S."/>
            <person name="Paddock L."/>
            <person name="Mostad J."/>
        </authorList>
    </citation>
    <scope>NUCLEOTIDE SEQUENCE</scope>
    <source>
        <strain evidence="2">DFI.5.57</strain>
    </source>
</reference>
<accession>A0AAP3QY02</accession>
<evidence type="ECO:0000313" key="1">
    <source>
        <dbReference type="EMBL" id="CCO06157.1"/>
    </source>
</evidence>
<dbReference type="Proteomes" id="UP001206236">
    <property type="component" value="Unassembled WGS sequence"/>
</dbReference>
<name>A0AAP3QY02_9FIRM</name>
<dbReference type="Proteomes" id="UP000027600">
    <property type="component" value="Chromosome II"/>
</dbReference>
<dbReference type="KEGG" id="rus:RBI_II00399"/>
<protein>
    <submittedName>
        <fullName evidence="3">Uncharacterized protein</fullName>
    </submittedName>
</protein>
<dbReference type="RefSeq" id="WP_041337424.1">
    <property type="nucleotide sequence ID" value="NZ_CAKVXH010000015.1"/>
</dbReference>
<dbReference type="EMBL" id="JANGCN010000040">
    <property type="protein sequence ID" value="MCQ5154177.1"/>
    <property type="molecule type" value="Genomic_DNA"/>
</dbReference>
<organism evidence="3 6">
    <name type="scientific">Ruminococcus bicirculans</name>
    <name type="common">ex Wegman et al. 2014</name>
    <dbReference type="NCBI Taxonomy" id="1160721"/>
    <lineage>
        <taxon>Bacteria</taxon>
        <taxon>Bacillati</taxon>
        <taxon>Bacillota</taxon>
        <taxon>Clostridia</taxon>
        <taxon>Eubacteriales</taxon>
        <taxon>Oscillospiraceae</taxon>
        <taxon>Ruminococcus</taxon>
    </lineage>
</organism>
<evidence type="ECO:0000313" key="5">
    <source>
        <dbReference type="Proteomes" id="UP000027600"/>
    </source>
</evidence>
<dbReference type="Proteomes" id="UP001211015">
    <property type="component" value="Unassembled WGS sequence"/>
</dbReference>
<dbReference type="EMBL" id="JAQMLU010000010">
    <property type="protein sequence ID" value="MDB8750263.1"/>
    <property type="molecule type" value="Genomic_DNA"/>
</dbReference>
<gene>
    <name evidence="2" type="ORF">NE632_12810</name>
    <name evidence="3" type="ORF">PNU62_00250</name>
    <name evidence="4" type="ORF">PNW00_07370</name>
    <name evidence="1" type="ORF">RBI_II00399</name>
</gene>
<dbReference type="Proteomes" id="UP001213042">
    <property type="component" value="Unassembled WGS sequence"/>
</dbReference>
<dbReference type="EMBL" id="JAQMLV010000001">
    <property type="protein sequence ID" value="MDB8743446.1"/>
    <property type="molecule type" value="Genomic_DNA"/>
</dbReference>
<evidence type="ECO:0000313" key="2">
    <source>
        <dbReference type="EMBL" id="MCQ5154177.1"/>
    </source>
</evidence>
<reference evidence="3" key="3">
    <citation type="submission" date="2023-01" db="EMBL/GenBank/DDBJ databases">
        <title>Human gut microbiome strain richness.</title>
        <authorList>
            <person name="Chen-Liaw A."/>
        </authorList>
    </citation>
    <scope>NUCLEOTIDE SEQUENCE</scope>
    <source>
        <strain evidence="3">1001275st1_F4_1001275B_160808</strain>
        <strain evidence="4">D43st1_D9_D43t1_170807</strain>
    </source>
</reference>